<evidence type="ECO:0000256" key="1">
    <source>
        <dbReference type="ARBA" id="ARBA00004141"/>
    </source>
</evidence>
<evidence type="ECO:0000256" key="4">
    <source>
        <dbReference type="ARBA" id="ARBA00022692"/>
    </source>
</evidence>
<evidence type="ECO:0000256" key="7">
    <source>
        <dbReference type="SAM" id="Phobius"/>
    </source>
</evidence>
<dbReference type="GeneID" id="36957345"/>
<dbReference type="NCBIfam" id="NF004320">
    <property type="entry name" value="PRK05715.1-2"/>
    <property type="match status" value="1"/>
</dbReference>
<keyword evidence="3" id="KW-0813">Transport</keyword>
<feature type="transmembrane region" description="Helical" evidence="7">
    <location>
        <begin position="62"/>
        <end position="89"/>
    </location>
</feature>
<dbReference type="Gene3D" id="1.10.287.3510">
    <property type="match status" value="1"/>
</dbReference>
<keyword evidence="8" id="KW-0496">Mitochondrion</keyword>
<dbReference type="HAMAP" id="MF_01456">
    <property type="entry name" value="NDH1_NuoK"/>
    <property type="match status" value="1"/>
</dbReference>
<dbReference type="GO" id="GO:0016651">
    <property type="term" value="F:oxidoreductase activity, acting on NAD(P)H"/>
    <property type="evidence" value="ECO:0007669"/>
    <property type="project" value="InterPro"/>
</dbReference>
<evidence type="ECO:0000256" key="3">
    <source>
        <dbReference type="ARBA" id="ARBA00022448"/>
    </source>
</evidence>
<evidence type="ECO:0000256" key="6">
    <source>
        <dbReference type="ARBA" id="ARBA00023136"/>
    </source>
</evidence>
<geneLocation type="mitochondrion" evidence="8"/>
<dbReference type="GO" id="GO:0030964">
    <property type="term" value="C:NADH dehydrogenase complex"/>
    <property type="evidence" value="ECO:0007669"/>
    <property type="project" value="TreeGrafter"/>
</dbReference>
<dbReference type="Pfam" id="PF00420">
    <property type="entry name" value="Oxidored_q2"/>
    <property type="match status" value="1"/>
</dbReference>
<evidence type="ECO:0000256" key="5">
    <source>
        <dbReference type="ARBA" id="ARBA00022989"/>
    </source>
</evidence>
<name>A0A2U9GIL5_9STRA</name>
<dbReference type="RefSeq" id="YP_009495425.1">
    <property type="nucleotide sequence ID" value="NC_037987.1"/>
</dbReference>
<dbReference type="AlphaFoldDB" id="A0A2U9GIL5"/>
<dbReference type="NCBIfam" id="NF004323">
    <property type="entry name" value="PRK05715.1-5"/>
    <property type="match status" value="1"/>
</dbReference>
<dbReference type="InterPro" id="IPR039428">
    <property type="entry name" value="NUOK/Mnh_C1-like"/>
</dbReference>
<keyword evidence="4 7" id="KW-0812">Transmembrane</keyword>
<evidence type="ECO:0000313" key="8">
    <source>
        <dbReference type="EMBL" id="AWQ64072.1"/>
    </source>
</evidence>
<feature type="transmembrane region" description="Helical" evidence="7">
    <location>
        <begin position="6"/>
        <end position="24"/>
    </location>
</feature>
<gene>
    <name evidence="8" type="primary">nad4L</name>
</gene>
<feature type="transmembrane region" description="Helical" evidence="7">
    <location>
        <begin position="31"/>
        <end position="56"/>
    </location>
</feature>
<comment type="subcellular location">
    <subcellularLocation>
        <location evidence="1">Membrane</location>
        <topology evidence="1">Multi-pass membrane protein</topology>
    </subcellularLocation>
</comment>
<keyword evidence="6 7" id="KW-0472">Membrane</keyword>
<sequence length="99" mass="10973">MYTIGINFMLTTSLLIFFIGLSGLTVTRKNILVTLMAIELMLLAANLNFVAFSLYLDDLSGQIFVLFILTISATESVVGLALITAYFRLKGSIVFERIK</sequence>
<dbReference type="EMBL" id="MG271846">
    <property type="protein sequence ID" value="AWQ64072.1"/>
    <property type="molecule type" value="Genomic_DNA"/>
</dbReference>
<organism evidence="8">
    <name type="scientific">Eunotia naegelii</name>
    <dbReference type="NCBI Taxonomy" id="1458866"/>
    <lineage>
        <taxon>Eukaryota</taxon>
        <taxon>Sar</taxon>
        <taxon>Stramenopiles</taxon>
        <taxon>Ochrophyta</taxon>
        <taxon>Bacillariophyta</taxon>
        <taxon>Bacillariophyceae</taxon>
        <taxon>Eunotiophycidae</taxon>
        <taxon>Eunotiales</taxon>
        <taxon>Eunotiaceae</taxon>
        <taxon>Eunotia</taxon>
    </lineage>
</organism>
<evidence type="ECO:0000256" key="2">
    <source>
        <dbReference type="ARBA" id="ARBA00010519"/>
    </source>
</evidence>
<protein>
    <submittedName>
        <fullName evidence="8">NADH dehydrogenase subunit 4L</fullName>
    </submittedName>
</protein>
<dbReference type="InterPro" id="IPR001133">
    <property type="entry name" value="NADH_UbQ_OxRdtase_chain4L/K"/>
</dbReference>
<keyword evidence="5 7" id="KW-1133">Transmembrane helix</keyword>
<dbReference type="PANTHER" id="PTHR11434">
    <property type="entry name" value="NADH-UBIQUINONE OXIDOREDUCTASE SUBUNIT ND4L"/>
    <property type="match status" value="1"/>
</dbReference>
<dbReference type="PANTHER" id="PTHR11434:SF16">
    <property type="entry name" value="NADH-UBIQUINONE OXIDOREDUCTASE CHAIN 4L"/>
    <property type="match status" value="1"/>
</dbReference>
<dbReference type="GO" id="GO:0042773">
    <property type="term" value="P:ATP synthesis coupled electron transport"/>
    <property type="evidence" value="ECO:0007669"/>
    <property type="project" value="InterPro"/>
</dbReference>
<accession>A0A2U9GIL5</accession>
<comment type="similarity">
    <text evidence="2">Belongs to the complex I subunit 4L family.</text>
</comment>
<reference evidence="8" key="1">
    <citation type="journal article" date="2018" name="Genome Biol. Evol.">
        <title>Recurrent loss, horizontal transfer, and the obscure origins of mitochondrial introns in diatoms (Bacillariophyta).</title>
        <authorList>
            <person name="Guillory W.X."/>
            <person name="Onyshchenko A."/>
            <person name="Ruck E.C."/>
            <person name="Parks M."/>
            <person name="Nakov T."/>
            <person name="Wickett N.J."/>
            <person name="Alverson A.J."/>
        </authorList>
    </citation>
    <scope>NUCLEOTIDE SEQUENCE</scope>
    <source>
        <strain evidence="8">UTEX FD354</strain>
    </source>
</reference>
<dbReference type="NCBIfam" id="NF004321">
    <property type="entry name" value="PRK05715.1-3"/>
    <property type="match status" value="1"/>
</dbReference>
<proteinExistence type="inferred from homology"/>